<dbReference type="PANTHER" id="PTHR11908">
    <property type="entry name" value="XANTHINE DEHYDROGENASE"/>
    <property type="match status" value="1"/>
</dbReference>
<keyword evidence="5" id="KW-0274">FAD</keyword>
<evidence type="ECO:0000256" key="3">
    <source>
        <dbReference type="ARBA" id="ARBA00022714"/>
    </source>
</evidence>
<dbReference type="Gene3D" id="3.90.1170.50">
    <property type="entry name" value="Aldehyde oxidase/xanthine dehydrogenase, a/b hammerhead"/>
    <property type="match status" value="1"/>
</dbReference>
<dbReference type="InterPro" id="IPR037165">
    <property type="entry name" value="AldOxase/xan_DH_Mopterin-bd_sf"/>
</dbReference>
<dbReference type="InterPro" id="IPR002346">
    <property type="entry name" value="Mopterin_DH_FAD-bd"/>
</dbReference>
<dbReference type="GO" id="GO:0071949">
    <property type="term" value="F:FAD binding"/>
    <property type="evidence" value="ECO:0007669"/>
    <property type="project" value="InterPro"/>
</dbReference>
<dbReference type="InterPro" id="IPR000674">
    <property type="entry name" value="Ald_Oxase/Xan_DH_a/b"/>
</dbReference>
<dbReference type="AlphaFoldDB" id="A0A2N3PYI7"/>
<keyword evidence="6" id="KW-0408">Iron</keyword>
<evidence type="ECO:0000256" key="4">
    <source>
        <dbReference type="ARBA" id="ARBA00022723"/>
    </source>
</evidence>
<keyword evidence="3" id="KW-0001">2Fe-2S</keyword>
<keyword evidence="11" id="KW-1185">Reference proteome</keyword>
<dbReference type="SMART" id="SM01092">
    <property type="entry name" value="CO_deh_flav_C"/>
    <property type="match status" value="1"/>
</dbReference>
<dbReference type="InterPro" id="IPR005107">
    <property type="entry name" value="CO_DH_flav_C"/>
</dbReference>
<evidence type="ECO:0000313" key="10">
    <source>
        <dbReference type="EMBL" id="PKU25474.1"/>
    </source>
</evidence>
<dbReference type="EMBL" id="PIUM01000004">
    <property type="protein sequence ID" value="PKU25474.1"/>
    <property type="molecule type" value="Genomic_DNA"/>
</dbReference>
<evidence type="ECO:0000256" key="5">
    <source>
        <dbReference type="ARBA" id="ARBA00022827"/>
    </source>
</evidence>
<dbReference type="Pfam" id="PF01315">
    <property type="entry name" value="Ald_Xan_dh_C"/>
    <property type="match status" value="1"/>
</dbReference>
<dbReference type="SUPFAM" id="SSF56176">
    <property type="entry name" value="FAD-binding/transporter-associated domain-like"/>
    <property type="match status" value="1"/>
</dbReference>
<dbReference type="GO" id="GO:0016491">
    <property type="term" value="F:oxidoreductase activity"/>
    <property type="evidence" value="ECO:0007669"/>
    <property type="project" value="InterPro"/>
</dbReference>
<dbReference type="SUPFAM" id="SSF54665">
    <property type="entry name" value="CO dehydrogenase molybdoprotein N-domain-like"/>
    <property type="match status" value="1"/>
</dbReference>
<evidence type="ECO:0000256" key="6">
    <source>
        <dbReference type="ARBA" id="ARBA00023004"/>
    </source>
</evidence>
<evidence type="ECO:0000256" key="1">
    <source>
        <dbReference type="ARBA" id="ARBA00001924"/>
    </source>
</evidence>
<keyword evidence="4" id="KW-0479">Metal-binding</keyword>
<evidence type="ECO:0000259" key="9">
    <source>
        <dbReference type="PROSITE" id="PS51387"/>
    </source>
</evidence>
<dbReference type="OrthoDB" id="8428274at2"/>
<dbReference type="PROSITE" id="PS51387">
    <property type="entry name" value="FAD_PCMH"/>
    <property type="match status" value="1"/>
</dbReference>
<dbReference type="InterPro" id="IPR036856">
    <property type="entry name" value="Ald_Oxase/Xan_DH_a/b_sf"/>
</dbReference>
<dbReference type="Pfam" id="PF00941">
    <property type="entry name" value="FAD_binding_5"/>
    <property type="match status" value="1"/>
</dbReference>
<accession>A0A2N3PYI7</accession>
<keyword evidence="2" id="KW-0285">Flavoprotein</keyword>
<comment type="caution">
    <text evidence="10">The sequence shown here is derived from an EMBL/GenBank/DDBJ whole genome shotgun (WGS) entry which is preliminary data.</text>
</comment>
<dbReference type="InterPro" id="IPR008274">
    <property type="entry name" value="AldOxase/xan_DH_MoCoBD1"/>
</dbReference>
<evidence type="ECO:0000256" key="7">
    <source>
        <dbReference type="ARBA" id="ARBA00023014"/>
    </source>
</evidence>
<dbReference type="InterPro" id="IPR016208">
    <property type="entry name" value="Ald_Oxase/xanthine_DH-like"/>
</dbReference>
<dbReference type="PANTHER" id="PTHR11908:SF157">
    <property type="entry name" value="XANTHINE DEHYDROGENASE SUBUNIT D-RELATED"/>
    <property type="match status" value="1"/>
</dbReference>
<sequence length="1051" mass="110229">MAGLGFDVLRPASPEEALRLLLHPSARLAAGGTALQLEWSKGLAEPERLIDLGGIARLRGVAAQGTFLRIGAMTRLGDLERDRDLLRGQPLLAAALATVAAPPVRALATIGGNVAGRTGCLLPALLGLDAHLEIFGSNGRRREALSDWLAQPDPDPSLIEAILLPKASGERLWTHRKTGLRAAFTPSVIGVAGLLDLHDERIAAARLAVGGGIVPAARLPGIEAMLRDRLLAEVDWAAVHAAILEAVVAPDDVFRTGGYRRRVAANALVYGLGGGLPGRRPATGPRIFPRAVSPVGESPLSRNAAGGRWHVRPDGPDKIMGRLAYLTDRREPDMLVGRILRAGIPHAGILSIDVSRAEALPGVAAVVTWRDVPGENGFGIVVQDQPALCRDKVRYVGDAVAAVAARDAETAARALELIEVDYRPLPVVGDPVAALASGAEEVHQGGNLQCRLDYARGDVEGAFEGAAHVVEAVYAMSRQMHGFMETEGGHARIEADGGLLICAGGQHGRRDRLQLSRILAMPEEKIRVVTSPTGGAFGGKDELTVQPALALLALKSGRPVRLQLDRAESVQAGIKRHPMTIRMRTACDAAGRLLAQDVDVLSDAGAYASLGPHVLETALEHACGPYVAANVRAAGRLAYTNNGVCGAFRGFGANQMTYAIECQMDRLAAVSGLDPFEIRRRNLRRPGTPGYLGQRVAPSERLAEMLAAAEADPLWSKPRGPSSDGMEIVGVGMAMNYQGNGLGSLPPDPGGGILRLAADGAIEALIGLDEMGQGLLTSVMAEVSRALGCGREEVRPVVGDTGRVPESGSTTASRGGFVVWKVAQAAAPLLRARILAEAGRLLRRETGDLLLAPGGIAGRGSNKGDLLLSFRDLAAALPPESLPEAGAGFEFPKTDYVKGNARFLFAFGATLARVAVSRLSGEVRVLDLTQHTAAGPVIDVAAYLGQIEGGGIQGLGFTLTEHADMEDGRYLAANLDGYMLPGIQDTPASMIVHALEGLDEGDPFGPRGVGEIGIGAVTPAIANAVADAIGAWPERTPIEPEWILDAMERCP</sequence>
<dbReference type="InterPro" id="IPR036683">
    <property type="entry name" value="CO_DH_flav_C_dom_sf"/>
</dbReference>
<dbReference type="InterPro" id="IPR016166">
    <property type="entry name" value="FAD-bd_PCMH"/>
</dbReference>
<protein>
    <submittedName>
        <fullName evidence="10">Aldehyde oxidase</fullName>
    </submittedName>
</protein>
<name>A0A2N3PYI7_9PROT</name>
<dbReference type="Gene3D" id="3.30.465.10">
    <property type="match status" value="1"/>
</dbReference>
<dbReference type="Gene3D" id="3.30.390.50">
    <property type="entry name" value="CO dehydrogenase flavoprotein, C-terminal domain"/>
    <property type="match status" value="1"/>
</dbReference>
<gene>
    <name evidence="10" type="ORF">CWS72_05245</name>
</gene>
<dbReference type="GO" id="GO:0005506">
    <property type="term" value="F:iron ion binding"/>
    <property type="evidence" value="ECO:0007669"/>
    <property type="project" value="InterPro"/>
</dbReference>
<comment type="cofactor">
    <cofactor evidence="1">
        <name>Mo-molybdopterin</name>
        <dbReference type="ChEBI" id="CHEBI:71302"/>
    </cofactor>
</comment>
<dbReference type="Pfam" id="PF02738">
    <property type="entry name" value="MoCoBD_1"/>
    <property type="match status" value="1"/>
</dbReference>
<evidence type="ECO:0000256" key="8">
    <source>
        <dbReference type="ARBA" id="ARBA00034078"/>
    </source>
</evidence>
<organism evidence="10 11">
    <name type="scientific">Telmatospirillum siberiense</name>
    <dbReference type="NCBI Taxonomy" id="382514"/>
    <lineage>
        <taxon>Bacteria</taxon>
        <taxon>Pseudomonadati</taxon>
        <taxon>Pseudomonadota</taxon>
        <taxon>Alphaproteobacteria</taxon>
        <taxon>Rhodospirillales</taxon>
        <taxon>Rhodospirillaceae</taxon>
        <taxon>Telmatospirillum</taxon>
    </lineage>
</organism>
<dbReference type="InterPro" id="IPR016169">
    <property type="entry name" value="FAD-bd_PCMH_sub2"/>
</dbReference>
<keyword evidence="7" id="KW-0411">Iron-sulfur</keyword>
<dbReference type="SUPFAM" id="SSF56003">
    <property type="entry name" value="Molybdenum cofactor-binding domain"/>
    <property type="match status" value="1"/>
</dbReference>
<dbReference type="Gene3D" id="3.30.365.10">
    <property type="entry name" value="Aldehyde oxidase/xanthine dehydrogenase, molybdopterin binding domain"/>
    <property type="match status" value="5"/>
</dbReference>
<evidence type="ECO:0000256" key="2">
    <source>
        <dbReference type="ARBA" id="ARBA00022630"/>
    </source>
</evidence>
<dbReference type="SMART" id="SM01008">
    <property type="entry name" value="Ald_Xan_dh_C"/>
    <property type="match status" value="1"/>
</dbReference>
<evidence type="ECO:0000313" key="11">
    <source>
        <dbReference type="Proteomes" id="UP000233293"/>
    </source>
</evidence>
<dbReference type="InterPro" id="IPR016167">
    <property type="entry name" value="FAD-bd_PCMH_sub1"/>
</dbReference>
<dbReference type="Gene3D" id="3.30.43.10">
    <property type="entry name" value="Uridine Diphospho-n-acetylenolpyruvylglucosamine Reductase, domain 2"/>
    <property type="match status" value="1"/>
</dbReference>
<reference evidence="11" key="1">
    <citation type="submission" date="2017-12" db="EMBL/GenBank/DDBJ databases">
        <title>Draft genome sequence of Telmatospirillum siberiense 26-4b1T, an acidotolerant peatland alphaproteobacterium potentially involved in sulfur cycling.</title>
        <authorList>
            <person name="Hausmann B."/>
            <person name="Pjevac P."/>
            <person name="Schreck K."/>
            <person name="Herbold C.W."/>
            <person name="Daims H."/>
            <person name="Wagner M."/>
            <person name="Pester M."/>
            <person name="Loy A."/>
        </authorList>
    </citation>
    <scope>NUCLEOTIDE SEQUENCE [LARGE SCALE GENOMIC DNA]</scope>
    <source>
        <strain evidence="11">26-4b1</strain>
    </source>
</reference>
<dbReference type="Proteomes" id="UP000233293">
    <property type="component" value="Unassembled WGS sequence"/>
</dbReference>
<feature type="domain" description="FAD-binding PCMH-type" evidence="9">
    <location>
        <begin position="1"/>
        <end position="169"/>
    </location>
</feature>
<dbReference type="SUPFAM" id="SSF55447">
    <property type="entry name" value="CO dehydrogenase flavoprotein C-terminal domain-like"/>
    <property type="match status" value="1"/>
</dbReference>
<dbReference type="InterPro" id="IPR046867">
    <property type="entry name" value="AldOxase/xan_DH_MoCoBD2"/>
</dbReference>
<proteinExistence type="predicted"/>
<comment type="cofactor">
    <cofactor evidence="8">
        <name>[2Fe-2S] cluster</name>
        <dbReference type="ChEBI" id="CHEBI:190135"/>
    </cofactor>
</comment>
<dbReference type="Pfam" id="PF20256">
    <property type="entry name" value="MoCoBD_2"/>
    <property type="match status" value="1"/>
</dbReference>
<dbReference type="InterPro" id="IPR036318">
    <property type="entry name" value="FAD-bd_PCMH-like_sf"/>
</dbReference>
<dbReference type="GO" id="GO:0051537">
    <property type="term" value="F:2 iron, 2 sulfur cluster binding"/>
    <property type="evidence" value="ECO:0007669"/>
    <property type="project" value="UniProtKB-KW"/>
</dbReference>
<dbReference type="RefSeq" id="WP_101249529.1">
    <property type="nucleotide sequence ID" value="NZ_PIUM01000004.1"/>
</dbReference>